<evidence type="ECO:0000256" key="2">
    <source>
        <dbReference type="ARBA" id="ARBA00023110"/>
    </source>
</evidence>
<dbReference type="InterPro" id="IPR046357">
    <property type="entry name" value="PPIase_dom_sf"/>
</dbReference>
<organism evidence="7 8">
    <name type="scientific">Cellulosimicrobium arenosum</name>
    <dbReference type="NCBI Taxonomy" id="2708133"/>
    <lineage>
        <taxon>Bacteria</taxon>
        <taxon>Bacillati</taxon>
        <taxon>Actinomycetota</taxon>
        <taxon>Actinomycetes</taxon>
        <taxon>Micrococcales</taxon>
        <taxon>Promicromonosporaceae</taxon>
        <taxon>Cellulosimicrobium</taxon>
    </lineage>
</organism>
<evidence type="ECO:0000313" key="8">
    <source>
        <dbReference type="Proteomes" id="UP000610846"/>
    </source>
</evidence>
<evidence type="ECO:0000259" key="6">
    <source>
        <dbReference type="PROSITE" id="PS50059"/>
    </source>
</evidence>
<dbReference type="PANTHER" id="PTHR45779:SF7">
    <property type="entry name" value="PEPTIDYLPROLYL ISOMERASE"/>
    <property type="match status" value="1"/>
</dbReference>
<dbReference type="Proteomes" id="UP000610846">
    <property type="component" value="Unassembled WGS sequence"/>
</dbReference>
<keyword evidence="8" id="KW-1185">Reference proteome</keyword>
<evidence type="ECO:0000256" key="4">
    <source>
        <dbReference type="PROSITE-ProRule" id="PRU00277"/>
    </source>
</evidence>
<evidence type="ECO:0000313" key="7">
    <source>
        <dbReference type="EMBL" id="MBD8077662.1"/>
    </source>
</evidence>
<dbReference type="PANTHER" id="PTHR45779">
    <property type="entry name" value="PEPTIDYLPROLYL ISOMERASE"/>
    <property type="match status" value="1"/>
</dbReference>
<comment type="similarity">
    <text evidence="5">Belongs to the FKBP-type PPIase family.</text>
</comment>
<dbReference type="Gene3D" id="3.10.50.40">
    <property type="match status" value="1"/>
</dbReference>
<dbReference type="PROSITE" id="PS50059">
    <property type="entry name" value="FKBP_PPIASE"/>
    <property type="match status" value="1"/>
</dbReference>
<sequence length="298" mass="30901">MLAACQEPEDVRATPLNTAVEVSGRAGVTPEVSFTAPLDVPETRSEVVWPGTGPELADGDPLLLNIYAQDGRDGSVIQSTFADAPQWYTMSDGSVGSELADALDGQRVGARLLLVESDESEGTQVPVVMVVDVLPTGPTGEPVDPVDGAPTVTDGPDGEPVVTIPPGTDPPGDLAVVPLVRGTGAQVEAGQVVTARYTGVRWSDGTVFDSTWTDGGAPTSVMIGIGEVVEGWEQGLLEQSVGSRVMLVVPPGLGYADTSSPLADETLVYVVDILDAHYPTTEESARADERPPDEGADP</sequence>
<feature type="domain" description="PPIase FKBP-type" evidence="6">
    <location>
        <begin position="190"/>
        <end position="277"/>
    </location>
</feature>
<name>A0A927IYT8_9MICO</name>
<dbReference type="InterPro" id="IPR001179">
    <property type="entry name" value="PPIase_FKBP_dom"/>
</dbReference>
<keyword evidence="2 4" id="KW-0697">Rotamase</keyword>
<dbReference type="InterPro" id="IPR044609">
    <property type="entry name" value="FKBP2/11"/>
</dbReference>
<reference evidence="7" key="1">
    <citation type="journal article" date="2018" name="Curr. Microbiol.">
        <title>Cellulosimicrobium arenosum sp. nov., Isolated from Marine Sediment Sand.</title>
        <authorList>
            <person name="Oh M."/>
            <person name="Kim J.H."/>
            <person name="Yoon J.H."/>
            <person name="Schumann P."/>
            <person name="Kim W."/>
        </authorList>
    </citation>
    <scope>NUCLEOTIDE SEQUENCE</scope>
    <source>
        <strain evidence="7">KCTC 49039</strain>
    </source>
</reference>
<evidence type="ECO:0000256" key="3">
    <source>
        <dbReference type="ARBA" id="ARBA00023235"/>
    </source>
</evidence>
<evidence type="ECO:0000256" key="5">
    <source>
        <dbReference type="RuleBase" id="RU003915"/>
    </source>
</evidence>
<protein>
    <recommendedName>
        <fullName evidence="5">Peptidyl-prolyl cis-trans isomerase</fullName>
        <ecNumber evidence="5">5.2.1.8</ecNumber>
    </recommendedName>
</protein>
<dbReference type="GO" id="GO:0003755">
    <property type="term" value="F:peptidyl-prolyl cis-trans isomerase activity"/>
    <property type="evidence" value="ECO:0007669"/>
    <property type="project" value="UniProtKB-UniRule"/>
</dbReference>
<dbReference type="Pfam" id="PF00254">
    <property type="entry name" value="FKBP_C"/>
    <property type="match status" value="1"/>
</dbReference>
<dbReference type="EMBL" id="JACYHB010000001">
    <property type="protein sequence ID" value="MBD8077662.1"/>
    <property type="molecule type" value="Genomic_DNA"/>
</dbReference>
<gene>
    <name evidence="7" type="ORF">IF651_01125</name>
</gene>
<reference evidence="7" key="2">
    <citation type="submission" date="2020-09" db="EMBL/GenBank/DDBJ databases">
        <authorList>
            <person name="Yu Y."/>
        </authorList>
    </citation>
    <scope>NUCLEOTIDE SEQUENCE</scope>
    <source>
        <strain evidence="7">KCTC 49039</strain>
    </source>
</reference>
<accession>A0A927IYT8</accession>
<dbReference type="SUPFAM" id="SSF54534">
    <property type="entry name" value="FKBP-like"/>
    <property type="match status" value="2"/>
</dbReference>
<dbReference type="EC" id="5.2.1.8" evidence="5"/>
<evidence type="ECO:0000256" key="1">
    <source>
        <dbReference type="ARBA" id="ARBA00000971"/>
    </source>
</evidence>
<comment type="catalytic activity">
    <reaction evidence="1 4 5">
        <text>[protein]-peptidylproline (omega=180) = [protein]-peptidylproline (omega=0)</text>
        <dbReference type="Rhea" id="RHEA:16237"/>
        <dbReference type="Rhea" id="RHEA-COMP:10747"/>
        <dbReference type="Rhea" id="RHEA-COMP:10748"/>
        <dbReference type="ChEBI" id="CHEBI:83833"/>
        <dbReference type="ChEBI" id="CHEBI:83834"/>
        <dbReference type="EC" id="5.2.1.8"/>
    </reaction>
</comment>
<dbReference type="AlphaFoldDB" id="A0A927IYT8"/>
<keyword evidence="3 4" id="KW-0413">Isomerase</keyword>
<comment type="caution">
    <text evidence="7">The sequence shown here is derived from an EMBL/GenBank/DDBJ whole genome shotgun (WGS) entry which is preliminary data.</text>
</comment>
<proteinExistence type="inferred from homology"/>